<feature type="region of interest" description="Disordered" evidence="1">
    <location>
        <begin position="151"/>
        <end position="180"/>
    </location>
</feature>
<sequence>MGGAGEGRGGDSILREGCWVGRGGDSIPREGCWGWPDPRPLDNNGVSARWLPLQLGSVGTVVRDPEQSVGCASMAMFETVTPDMAKALGKQKCNQGKVNFREKEKQVLDQILGPGRYDARIRPSGVNGTDGPTIVRVNLFVRSIATISDNKMGESKTNPIRETSHDLPNHGKSTIDKLDV</sequence>
<organism evidence="2">
    <name type="scientific">Timema bartmani</name>
    <dbReference type="NCBI Taxonomy" id="61472"/>
    <lineage>
        <taxon>Eukaryota</taxon>
        <taxon>Metazoa</taxon>
        <taxon>Ecdysozoa</taxon>
        <taxon>Arthropoda</taxon>
        <taxon>Hexapoda</taxon>
        <taxon>Insecta</taxon>
        <taxon>Pterygota</taxon>
        <taxon>Neoptera</taxon>
        <taxon>Polyneoptera</taxon>
        <taxon>Phasmatodea</taxon>
        <taxon>Timematodea</taxon>
        <taxon>Timematoidea</taxon>
        <taxon>Timematidae</taxon>
        <taxon>Timema</taxon>
    </lineage>
</organism>
<gene>
    <name evidence="2" type="ORF">TBIB3V08_LOCUS127</name>
</gene>
<reference evidence="2" key="1">
    <citation type="submission" date="2020-11" db="EMBL/GenBank/DDBJ databases">
        <authorList>
            <person name="Tran Van P."/>
        </authorList>
    </citation>
    <scope>NUCLEOTIDE SEQUENCE</scope>
</reference>
<protein>
    <submittedName>
        <fullName evidence="2">Uncharacterized protein</fullName>
    </submittedName>
</protein>
<dbReference type="AlphaFoldDB" id="A0A7R9ELN4"/>
<feature type="compositionally biased region" description="Basic and acidic residues" evidence="1">
    <location>
        <begin position="162"/>
        <end position="180"/>
    </location>
</feature>
<dbReference type="EMBL" id="OD564277">
    <property type="protein sequence ID" value="CAD7437517.1"/>
    <property type="molecule type" value="Genomic_DNA"/>
</dbReference>
<proteinExistence type="predicted"/>
<accession>A0A7R9ELN4</accession>
<name>A0A7R9ELN4_9NEOP</name>
<feature type="compositionally biased region" description="Polar residues" evidence="1">
    <location>
        <begin position="151"/>
        <end position="161"/>
    </location>
</feature>
<evidence type="ECO:0000256" key="1">
    <source>
        <dbReference type="SAM" id="MobiDB-lite"/>
    </source>
</evidence>
<evidence type="ECO:0000313" key="2">
    <source>
        <dbReference type="EMBL" id="CAD7437517.1"/>
    </source>
</evidence>